<evidence type="ECO:0000256" key="3">
    <source>
        <dbReference type="ARBA" id="ARBA00013105"/>
    </source>
</evidence>
<evidence type="ECO:0000256" key="2">
    <source>
        <dbReference type="ARBA" id="ARBA00007529"/>
    </source>
</evidence>
<dbReference type="PANTHER" id="PTHR33442">
    <property type="entry name" value="TRANS-3-HYDROXY-L-PROLINE DEHYDRATASE"/>
    <property type="match status" value="1"/>
</dbReference>
<evidence type="ECO:0000256" key="1">
    <source>
        <dbReference type="ARBA" id="ARBA00001148"/>
    </source>
</evidence>
<dbReference type="RefSeq" id="XP_046059254.1">
    <property type="nucleotide sequence ID" value="XM_046206595.1"/>
</dbReference>
<comment type="similarity">
    <text evidence="2">Belongs to the proline racemase family.</text>
</comment>
<accession>A0A9P8T1P9</accession>
<name>A0A9P8T1P9_9ASCO</name>
<dbReference type="Proteomes" id="UP000769157">
    <property type="component" value="Unassembled WGS sequence"/>
</dbReference>
<sequence length="346" mass="38597">MQTVTTIESHTCGEPFRIVVDGIPELKGDTLLQKRNFLEQHHDYIRLALMREPRGHYDMFGGIILEAMTGGDAAALFMNPSGYTDQCGHGMIAIITMLIQLKKLPEERYKLKPDLMSVSLETTVGTIQAKACWNGKRVEFVSFHNTPVWILERDLKVKSSIGEITGDIVFNGAFNYFVEVDPKVLTVKPENTAAIVSLGEEIKREIISMGVKFVNKDFPQINQLHGVDLINYHGKETNDETLPDQRSALVFGHKQIDRSPCGSGTAGRTGLLYLKNRISIDHKFVNESLIGGRFKAQIVDDQIMADCGSKPACVVQIEGQANLLGTSSWWLDEEDHIGYNGFIISR</sequence>
<dbReference type="EC" id="4.2.1.77" evidence="3"/>
<dbReference type="SFLD" id="SFLDS00028">
    <property type="entry name" value="Proline_Racemase"/>
    <property type="match status" value="1"/>
</dbReference>
<dbReference type="PANTHER" id="PTHR33442:SF1">
    <property type="entry name" value="TRANS-3-HYDROXY-L-PROLINE DEHYDRATASE"/>
    <property type="match status" value="1"/>
</dbReference>
<dbReference type="EMBL" id="JAEUBE010000378">
    <property type="protein sequence ID" value="KAH3662165.1"/>
    <property type="molecule type" value="Genomic_DNA"/>
</dbReference>
<dbReference type="SUPFAM" id="SSF54506">
    <property type="entry name" value="Diaminopimelate epimerase-like"/>
    <property type="match status" value="1"/>
</dbReference>
<keyword evidence="5" id="KW-1185">Reference proteome</keyword>
<reference evidence="4" key="1">
    <citation type="journal article" date="2021" name="Open Biol.">
        <title>Shared evolutionary footprints suggest mitochondrial oxidative damage underlies multiple complex I losses in fungi.</title>
        <authorList>
            <person name="Schikora-Tamarit M.A."/>
            <person name="Marcet-Houben M."/>
            <person name="Nosek J."/>
            <person name="Gabaldon T."/>
        </authorList>
    </citation>
    <scope>NUCLEOTIDE SEQUENCE</scope>
    <source>
        <strain evidence="4">CBS6075</strain>
    </source>
</reference>
<evidence type="ECO:0000313" key="4">
    <source>
        <dbReference type="EMBL" id="KAH3662165.1"/>
    </source>
</evidence>
<dbReference type="InterPro" id="IPR008794">
    <property type="entry name" value="Pro_racemase_fam"/>
</dbReference>
<protein>
    <recommendedName>
        <fullName evidence="3">trans-L-3-hydroxyproline dehydratase</fullName>
        <ecNumber evidence="3">4.2.1.77</ecNumber>
    </recommendedName>
</protein>
<dbReference type="Gene3D" id="3.10.310.10">
    <property type="entry name" value="Diaminopimelate Epimerase, Chain A, domain 1"/>
    <property type="match status" value="2"/>
</dbReference>
<organism evidence="4 5">
    <name type="scientific">Ogataea philodendri</name>
    <dbReference type="NCBI Taxonomy" id="1378263"/>
    <lineage>
        <taxon>Eukaryota</taxon>
        <taxon>Fungi</taxon>
        <taxon>Dikarya</taxon>
        <taxon>Ascomycota</taxon>
        <taxon>Saccharomycotina</taxon>
        <taxon>Pichiomycetes</taxon>
        <taxon>Pichiales</taxon>
        <taxon>Pichiaceae</taxon>
        <taxon>Ogataea</taxon>
    </lineage>
</organism>
<reference evidence="4" key="2">
    <citation type="submission" date="2021-01" db="EMBL/GenBank/DDBJ databases">
        <authorList>
            <person name="Schikora-Tamarit M.A."/>
        </authorList>
    </citation>
    <scope>NUCLEOTIDE SEQUENCE</scope>
    <source>
        <strain evidence="4">CBS6075</strain>
    </source>
</reference>
<dbReference type="Pfam" id="PF05544">
    <property type="entry name" value="Pro_racemase"/>
    <property type="match status" value="1"/>
</dbReference>
<proteinExistence type="inferred from homology"/>
<dbReference type="OrthoDB" id="6409228at2759"/>
<dbReference type="AlphaFoldDB" id="A0A9P8T1P9"/>
<evidence type="ECO:0000313" key="5">
    <source>
        <dbReference type="Proteomes" id="UP000769157"/>
    </source>
</evidence>
<dbReference type="GeneID" id="70237377"/>
<comment type="catalytic activity">
    <reaction evidence="1">
        <text>trans-3-hydroxy-L-proline = 1-pyrroline-2-carboxylate + H2O</text>
        <dbReference type="Rhea" id="RHEA:10320"/>
        <dbReference type="ChEBI" id="CHEBI:15377"/>
        <dbReference type="ChEBI" id="CHEBI:39785"/>
        <dbReference type="ChEBI" id="CHEBI:57938"/>
        <dbReference type="EC" id="4.2.1.77"/>
    </reaction>
</comment>
<dbReference type="PIRSF" id="PIRSF029792">
    <property type="entry name" value="Pro_racemase"/>
    <property type="match status" value="1"/>
</dbReference>
<dbReference type="GO" id="GO:0050346">
    <property type="term" value="F:trans-L-3-hydroxyproline dehydratase activity"/>
    <property type="evidence" value="ECO:0007669"/>
    <property type="project" value="UniProtKB-EC"/>
</dbReference>
<gene>
    <name evidence="4" type="ORF">OGAPHI_005413</name>
</gene>
<comment type="caution">
    <text evidence="4">The sequence shown here is derived from an EMBL/GenBank/DDBJ whole genome shotgun (WGS) entry which is preliminary data.</text>
</comment>